<keyword evidence="2" id="KW-1185">Reference proteome</keyword>
<reference evidence="1" key="2">
    <citation type="journal article" date="2023" name="Science">
        <title>Genomic signatures of disease resistance in endangered staghorn corals.</title>
        <authorList>
            <person name="Vollmer S.V."/>
            <person name="Selwyn J.D."/>
            <person name="Despard B.A."/>
            <person name="Roesel C.L."/>
        </authorList>
    </citation>
    <scope>NUCLEOTIDE SEQUENCE</scope>
    <source>
        <strain evidence="1">K2</strain>
    </source>
</reference>
<dbReference type="EMBL" id="JARQWQ010000014">
    <property type="protein sequence ID" value="KAK2567350.1"/>
    <property type="molecule type" value="Genomic_DNA"/>
</dbReference>
<sequence length="70" mass="8195">MKCFKRKDGGYVPKLRFRKNKQTNYTFLETFFGKKVVRSLPTAAESDPDFSADRSVVKLGFRLLILETFR</sequence>
<accession>A0AAD9VB05</accession>
<dbReference type="Proteomes" id="UP001249851">
    <property type="component" value="Unassembled WGS sequence"/>
</dbReference>
<reference evidence="1" key="1">
    <citation type="journal article" date="2023" name="G3 (Bethesda)">
        <title>Whole genome assembly and annotation of the endangered Caribbean coral Acropora cervicornis.</title>
        <authorList>
            <person name="Selwyn J.D."/>
            <person name="Vollmer S.V."/>
        </authorList>
    </citation>
    <scope>NUCLEOTIDE SEQUENCE</scope>
    <source>
        <strain evidence="1">K2</strain>
    </source>
</reference>
<comment type="caution">
    <text evidence="1">The sequence shown here is derived from an EMBL/GenBank/DDBJ whole genome shotgun (WGS) entry which is preliminary data.</text>
</comment>
<proteinExistence type="predicted"/>
<name>A0AAD9VB05_ACRCE</name>
<gene>
    <name evidence="1" type="ORF">P5673_008146</name>
</gene>
<evidence type="ECO:0000313" key="2">
    <source>
        <dbReference type="Proteomes" id="UP001249851"/>
    </source>
</evidence>
<dbReference type="AlphaFoldDB" id="A0AAD9VB05"/>
<protein>
    <submittedName>
        <fullName evidence="1">Uncharacterized protein</fullName>
    </submittedName>
</protein>
<organism evidence="1 2">
    <name type="scientific">Acropora cervicornis</name>
    <name type="common">Staghorn coral</name>
    <dbReference type="NCBI Taxonomy" id="6130"/>
    <lineage>
        <taxon>Eukaryota</taxon>
        <taxon>Metazoa</taxon>
        <taxon>Cnidaria</taxon>
        <taxon>Anthozoa</taxon>
        <taxon>Hexacorallia</taxon>
        <taxon>Scleractinia</taxon>
        <taxon>Astrocoeniina</taxon>
        <taxon>Acroporidae</taxon>
        <taxon>Acropora</taxon>
    </lineage>
</organism>
<evidence type="ECO:0000313" key="1">
    <source>
        <dbReference type="EMBL" id="KAK2567350.1"/>
    </source>
</evidence>